<dbReference type="Proteomes" id="UP000256488">
    <property type="component" value="Unassembled WGS sequence"/>
</dbReference>
<dbReference type="EMBL" id="NFZX01000052">
    <property type="protein sequence ID" value="RFA32786.1"/>
    <property type="molecule type" value="Genomic_DNA"/>
</dbReference>
<accession>A0A3E0WLD0</accession>
<sequence>MSVCSIAFLILFQTSIIAEDTKIVNSHGVEINNQEYGKLLDLGFSEITINQMEKSEFNQLIELNPQSTSREVGYFEVKESQIKTNNHFLRNKINPKITELTKEEYFKRVEEQKNKISTFDAEDSTSTSYRRLITQIERYPSGIRLHSRFVWDIMPSTRSIDVLSTSIDDLFTPLPESEYGKQTWKTIHPIENVVDIGSATYDTSSSRWSRQSSGYGVKMNLKDSHAAEKVVELEGYAYFWIARISSIRPTFINAYGNYSHQATSTDTNFSYTLTFGAPSISWSGVSETDITSITTHAQDDY</sequence>
<name>A0A3E0WLD0_9BACI</name>
<evidence type="ECO:0000313" key="1">
    <source>
        <dbReference type="EMBL" id="RFA32786.1"/>
    </source>
</evidence>
<gene>
    <name evidence="1" type="ORF">CAI16_16950</name>
</gene>
<reference evidence="1 2" key="1">
    <citation type="submission" date="2017-05" db="EMBL/GenBank/DDBJ databases">
        <title>Virgibacillus sp. AK90 isolated from a saltern of Kakinada, India.</title>
        <authorList>
            <person name="Gupta V."/>
            <person name="Sidhu C."/>
            <person name="Korpole S."/>
            <person name="Pinnaka A.K."/>
        </authorList>
    </citation>
    <scope>NUCLEOTIDE SEQUENCE [LARGE SCALE GENOMIC DNA]</scope>
    <source>
        <strain evidence="1 2">AK90</strain>
    </source>
</reference>
<organism evidence="1 2">
    <name type="scientific">Virgibacillus dokdonensis</name>
    <dbReference type="NCBI Taxonomy" id="302167"/>
    <lineage>
        <taxon>Bacteria</taxon>
        <taxon>Bacillati</taxon>
        <taxon>Bacillota</taxon>
        <taxon>Bacilli</taxon>
        <taxon>Bacillales</taxon>
        <taxon>Bacillaceae</taxon>
        <taxon>Virgibacillus</taxon>
    </lineage>
</organism>
<evidence type="ECO:0000313" key="2">
    <source>
        <dbReference type="Proteomes" id="UP000256488"/>
    </source>
</evidence>
<dbReference type="RefSeq" id="WP_116279336.1">
    <property type="nucleotide sequence ID" value="NZ_NFZX01000052.1"/>
</dbReference>
<protein>
    <submittedName>
        <fullName evidence="1">Uncharacterized protein</fullName>
    </submittedName>
</protein>
<dbReference type="AlphaFoldDB" id="A0A3E0WLD0"/>
<comment type="caution">
    <text evidence="1">The sequence shown here is derived from an EMBL/GenBank/DDBJ whole genome shotgun (WGS) entry which is preliminary data.</text>
</comment>
<proteinExistence type="predicted"/>